<comment type="caution">
    <text evidence="2">The sequence shown here is derived from an EMBL/GenBank/DDBJ whole genome shotgun (WGS) entry which is preliminary data.</text>
</comment>
<keyword evidence="3" id="KW-1185">Reference proteome</keyword>
<gene>
    <name evidence="2" type="ORF">GO988_21145</name>
</gene>
<feature type="region of interest" description="Disordered" evidence="1">
    <location>
        <begin position="1"/>
        <end position="43"/>
    </location>
</feature>
<proteinExistence type="predicted"/>
<dbReference type="EMBL" id="WQKZ01000007">
    <property type="protein sequence ID" value="MVN78845.1"/>
    <property type="molecule type" value="Genomic_DNA"/>
</dbReference>
<dbReference type="RefSeq" id="WP_157569360.1">
    <property type="nucleotide sequence ID" value="NZ_WQKZ01000007.1"/>
</dbReference>
<dbReference type="AlphaFoldDB" id="A0A7K1TKA7"/>
<evidence type="ECO:0000256" key="1">
    <source>
        <dbReference type="SAM" id="MobiDB-lite"/>
    </source>
</evidence>
<sequence length="256" mass="27397">MANSLPHSDHPRPRPDTKNQWAGPGENLANSPAARRPLSRPSQFRGAVDSLPFLRSTPSTVPASDGVGQVVVALAAGPSSTASPARVNDPAAKPFALASLLHPSYLHGEAWVSESLPLNAAVKVGIPRIYLVMGVAAGPAGRQSGGVAWGVGLGTAGQLRGRFTPSLDLVQWFVSGDRETSPSSLTQLRPQVGWQLKPGGRWQLVGGPTLNLATARHRGPQPQRWDFGRDQWLWVNQTDDESLLRLWPGVQLGLRF</sequence>
<accession>A0A7K1TKA7</accession>
<reference evidence="2 3" key="1">
    <citation type="submission" date="2019-12" db="EMBL/GenBank/DDBJ databases">
        <title>Hymenobacter sp. HMF4947 Genome sequencing and assembly.</title>
        <authorList>
            <person name="Kang H."/>
            <person name="Cha I."/>
            <person name="Kim H."/>
            <person name="Joh K."/>
        </authorList>
    </citation>
    <scope>NUCLEOTIDE SEQUENCE [LARGE SCALE GENOMIC DNA]</scope>
    <source>
        <strain evidence="2 3">HMF4947</strain>
    </source>
</reference>
<dbReference type="Proteomes" id="UP000441336">
    <property type="component" value="Unassembled WGS sequence"/>
</dbReference>
<evidence type="ECO:0000313" key="3">
    <source>
        <dbReference type="Proteomes" id="UP000441336"/>
    </source>
</evidence>
<evidence type="ECO:0000313" key="2">
    <source>
        <dbReference type="EMBL" id="MVN78845.1"/>
    </source>
</evidence>
<name>A0A7K1TKA7_9BACT</name>
<organism evidence="2 3">
    <name type="scientific">Hymenobacter ginkgonis</name>
    <dbReference type="NCBI Taxonomy" id="2682976"/>
    <lineage>
        <taxon>Bacteria</taxon>
        <taxon>Pseudomonadati</taxon>
        <taxon>Bacteroidota</taxon>
        <taxon>Cytophagia</taxon>
        <taxon>Cytophagales</taxon>
        <taxon>Hymenobacteraceae</taxon>
        <taxon>Hymenobacter</taxon>
    </lineage>
</organism>
<protein>
    <submittedName>
        <fullName evidence="2">Uncharacterized protein</fullName>
    </submittedName>
</protein>
<feature type="compositionally biased region" description="Basic and acidic residues" evidence="1">
    <location>
        <begin position="7"/>
        <end position="17"/>
    </location>
</feature>